<comment type="caution">
    <text evidence="1">The sequence shown here is derived from an EMBL/GenBank/DDBJ whole genome shotgun (WGS) entry which is preliminary data.</text>
</comment>
<name>A0ABP8RS17_9PSEU</name>
<proteinExistence type="predicted"/>
<dbReference type="SUPFAM" id="SSF53474">
    <property type="entry name" value="alpha/beta-Hydrolases"/>
    <property type="match status" value="1"/>
</dbReference>
<dbReference type="EMBL" id="BAABGT010000030">
    <property type="protein sequence ID" value="GAA4545145.1"/>
    <property type="molecule type" value="Genomic_DNA"/>
</dbReference>
<gene>
    <name evidence="1" type="ORF">GCM10023175_24390</name>
</gene>
<organism evidence="1 2">
    <name type="scientific">Pseudonocardia xishanensis</name>
    <dbReference type="NCBI Taxonomy" id="630995"/>
    <lineage>
        <taxon>Bacteria</taxon>
        <taxon>Bacillati</taxon>
        <taxon>Actinomycetota</taxon>
        <taxon>Actinomycetes</taxon>
        <taxon>Pseudonocardiales</taxon>
        <taxon>Pseudonocardiaceae</taxon>
        <taxon>Pseudonocardia</taxon>
    </lineage>
</organism>
<protein>
    <submittedName>
        <fullName evidence="1">Uncharacterized protein</fullName>
    </submittedName>
</protein>
<reference evidence="2" key="1">
    <citation type="journal article" date="2019" name="Int. J. Syst. Evol. Microbiol.">
        <title>The Global Catalogue of Microorganisms (GCM) 10K type strain sequencing project: providing services to taxonomists for standard genome sequencing and annotation.</title>
        <authorList>
            <consortium name="The Broad Institute Genomics Platform"/>
            <consortium name="The Broad Institute Genome Sequencing Center for Infectious Disease"/>
            <person name="Wu L."/>
            <person name="Ma J."/>
        </authorList>
    </citation>
    <scope>NUCLEOTIDE SEQUENCE [LARGE SCALE GENOMIC DNA]</scope>
    <source>
        <strain evidence="2">JCM 17906</strain>
    </source>
</reference>
<accession>A0ABP8RS17</accession>
<evidence type="ECO:0000313" key="1">
    <source>
        <dbReference type="EMBL" id="GAA4545145.1"/>
    </source>
</evidence>
<dbReference type="InterPro" id="IPR029058">
    <property type="entry name" value="AB_hydrolase_fold"/>
</dbReference>
<keyword evidence="2" id="KW-1185">Reference proteome</keyword>
<evidence type="ECO:0000313" key="2">
    <source>
        <dbReference type="Proteomes" id="UP001501598"/>
    </source>
</evidence>
<sequence length="87" mass="9505">MHSHALTAEQATAIDTARTGVYLLTGRYDRLALTGGSQEFADAINAAHFEIGEGLGQFQPSENPEVFMEALNPVLDEIATKYPDRPR</sequence>
<dbReference type="Proteomes" id="UP001501598">
    <property type="component" value="Unassembled WGS sequence"/>
</dbReference>
<dbReference type="RefSeq" id="WP_345416204.1">
    <property type="nucleotide sequence ID" value="NZ_BAABGT010000030.1"/>
</dbReference>
<dbReference type="Gene3D" id="3.40.50.1820">
    <property type="entry name" value="alpha/beta hydrolase"/>
    <property type="match status" value="1"/>
</dbReference>